<feature type="active site" description="Nucleophile" evidence="9">
    <location>
        <position position="127"/>
    </location>
</feature>
<dbReference type="PANTHER" id="PTHR30582">
    <property type="entry name" value="L,D-TRANSPEPTIDASE"/>
    <property type="match status" value="1"/>
</dbReference>
<evidence type="ECO:0000256" key="3">
    <source>
        <dbReference type="ARBA" id="ARBA00022679"/>
    </source>
</evidence>
<evidence type="ECO:0000256" key="2">
    <source>
        <dbReference type="ARBA" id="ARBA00005992"/>
    </source>
</evidence>
<dbReference type="GO" id="GO:0005576">
    <property type="term" value="C:extracellular region"/>
    <property type="evidence" value="ECO:0007669"/>
    <property type="project" value="TreeGrafter"/>
</dbReference>
<dbReference type="PROSITE" id="PS52029">
    <property type="entry name" value="LD_TPASE"/>
    <property type="match status" value="1"/>
</dbReference>
<dbReference type="SUPFAM" id="SSF47090">
    <property type="entry name" value="PGBD-like"/>
    <property type="match status" value="1"/>
</dbReference>
<dbReference type="GO" id="GO:0018104">
    <property type="term" value="P:peptidoglycan-protein cross-linking"/>
    <property type="evidence" value="ECO:0007669"/>
    <property type="project" value="TreeGrafter"/>
</dbReference>
<dbReference type="FunFam" id="2.40.440.10:FF:000003">
    <property type="entry name" value="L,D-transpeptidase YciB"/>
    <property type="match status" value="1"/>
</dbReference>
<evidence type="ECO:0000313" key="13">
    <source>
        <dbReference type="Proteomes" id="UP000264541"/>
    </source>
</evidence>
<dbReference type="Gene3D" id="2.40.440.10">
    <property type="entry name" value="L,D-transpeptidase catalytic domain-like"/>
    <property type="match status" value="1"/>
</dbReference>
<evidence type="ECO:0000256" key="6">
    <source>
        <dbReference type="ARBA" id="ARBA00022984"/>
    </source>
</evidence>
<dbReference type="GO" id="GO:0071972">
    <property type="term" value="F:peptidoglycan L,D-transpeptidase activity"/>
    <property type="evidence" value="ECO:0007669"/>
    <property type="project" value="TreeGrafter"/>
</dbReference>
<feature type="domain" description="L,D-TPase catalytic" evidence="11">
    <location>
        <begin position="27"/>
        <end position="151"/>
    </location>
</feature>
<dbReference type="AlphaFoldDB" id="A0A372LPY2"/>
<dbReference type="InterPro" id="IPR036365">
    <property type="entry name" value="PGBD-like_sf"/>
</dbReference>
<evidence type="ECO:0000313" key="12">
    <source>
        <dbReference type="EMBL" id="RFU70169.1"/>
    </source>
</evidence>
<keyword evidence="3" id="KW-0808">Transferase</keyword>
<dbReference type="RefSeq" id="WP_117326249.1">
    <property type="nucleotide sequence ID" value="NZ_QVTE01000017.1"/>
</dbReference>
<dbReference type="GO" id="GO:0071555">
    <property type="term" value="P:cell wall organization"/>
    <property type="evidence" value="ECO:0007669"/>
    <property type="project" value="UniProtKB-UniRule"/>
</dbReference>
<dbReference type="InterPro" id="IPR005490">
    <property type="entry name" value="LD_TPept_cat_dom"/>
</dbReference>
<evidence type="ECO:0000256" key="1">
    <source>
        <dbReference type="ARBA" id="ARBA00004752"/>
    </source>
</evidence>
<feature type="chain" id="PRO_5038707989" description="L,D-TPase catalytic domain-containing protein" evidence="10">
    <location>
        <begin position="24"/>
        <end position="250"/>
    </location>
</feature>
<keyword evidence="6 9" id="KW-0573">Peptidoglycan synthesis</keyword>
<gene>
    <name evidence="12" type="ORF">D0469_08280</name>
</gene>
<keyword evidence="4" id="KW-0378">Hydrolase</keyword>
<evidence type="ECO:0000259" key="11">
    <source>
        <dbReference type="PROSITE" id="PS52029"/>
    </source>
</evidence>
<feature type="signal peptide" evidence="10">
    <location>
        <begin position="1"/>
        <end position="23"/>
    </location>
</feature>
<evidence type="ECO:0000256" key="4">
    <source>
        <dbReference type="ARBA" id="ARBA00022801"/>
    </source>
</evidence>
<evidence type="ECO:0000256" key="9">
    <source>
        <dbReference type="PROSITE-ProRule" id="PRU01373"/>
    </source>
</evidence>
<sequence>MKKILVCLVLLSFLWFGTQPVMASANQLIIINKSTNQLAFYENSRMVKVFRVATGRKAAYTPEGKFKVVNKIVNRPYYKEKIPGGDPRNPLGTRWLGLNARGTWGTTYAIHGNSNPASIGKYVSSGCIRMHNEEVKWLFSKIKINTPVVITSAKKSFHSLASANGYKPIGPEAKFVNSYALKIGSRGEEVKVLQRKLNALGYSVGTVDGVFGAKTDLAVKKFQSAHKLKADGIVGAATKKALEMVWINQV</sequence>
<evidence type="ECO:0000256" key="5">
    <source>
        <dbReference type="ARBA" id="ARBA00022960"/>
    </source>
</evidence>
<dbReference type="PANTHER" id="PTHR30582:SF4">
    <property type="entry name" value="L,D-TRANSPEPTIDASE YQJB-RELATED"/>
    <property type="match status" value="1"/>
</dbReference>
<dbReference type="InterPro" id="IPR050979">
    <property type="entry name" value="LD-transpeptidase"/>
</dbReference>
<dbReference type="InterPro" id="IPR002477">
    <property type="entry name" value="Peptidoglycan-bd-like"/>
</dbReference>
<dbReference type="EMBL" id="QVTE01000017">
    <property type="protein sequence ID" value="RFU70169.1"/>
    <property type="molecule type" value="Genomic_DNA"/>
</dbReference>
<feature type="active site" description="Proton donor/acceptor" evidence="9">
    <location>
        <position position="111"/>
    </location>
</feature>
<dbReference type="InterPro" id="IPR038063">
    <property type="entry name" value="Transpep_catalytic_dom"/>
</dbReference>
<protein>
    <recommendedName>
        <fullName evidence="11">L,D-TPase catalytic domain-containing protein</fullName>
    </recommendedName>
</protein>
<evidence type="ECO:0000256" key="8">
    <source>
        <dbReference type="ARBA" id="ARBA00060592"/>
    </source>
</evidence>
<comment type="pathway">
    <text evidence="8">Glycan biosynthesis.</text>
</comment>
<dbReference type="Proteomes" id="UP000264541">
    <property type="component" value="Unassembled WGS sequence"/>
</dbReference>
<reference evidence="12 13" key="1">
    <citation type="submission" date="2018-08" db="EMBL/GenBank/DDBJ databases">
        <title>Bacillus chawlae sp. nov., Bacillus glennii sp. nov., and Bacillus saganii sp. nov. Isolated from the Vehicle Assembly Building at Kennedy Space Center where the Viking Spacecraft were Assembled.</title>
        <authorList>
            <person name="Seuylemezian A."/>
            <person name="Vaishampayan P."/>
        </authorList>
    </citation>
    <scope>NUCLEOTIDE SEQUENCE [LARGE SCALE GENOMIC DNA]</scope>
    <source>
        <strain evidence="12 13">V47-23a</strain>
    </source>
</reference>
<keyword evidence="7 9" id="KW-0961">Cell wall biogenesis/degradation</keyword>
<dbReference type="Pfam" id="PF01471">
    <property type="entry name" value="PG_binding_1"/>
    <property type="match status" value="1"/>
</dbReference>
<comment type="similarity">
    <text evidence="2">Belongs to the YkuD family.</text>
</comment>
<accession>A0A372LPY2</accession>
<dbReference type="SUPFAM" id="SSF141523">
    <property type="entry name" value="L,D-transpeptidase catalytic domain-like"/>
    <property type="match status" value="1"/>
</dbReference>
<keyword evidence="13" id="KW-1185">Reference proteome</keyword>
<comment type="pathway">
    <text evidence="1 9">Cell wall biogenesis; peptidoglycan biosynthesis.</text>
</comment>
<evidence type="ECO:0000256" key="10">
    <source>
        <dbReference type="SAM" id="SignalP"/>
    </source>
</evidence>
<evidence type="ECO:0000256" key="7">
    <source>
        <dbReference type="ARBA" id="ARBA00023316"/>
    </source>
</evidence>
<proteinExistence type="inferred from homology"/>
<dbReference type="Gene3D" id="1.10.101.10">
    <property type="entry name" value="PGBD-like superfamily/PGBD"/>
    <property type="match status" value="1"/>
</dbReference>
<dbReference type="GO" id="GO:0016740">
    <property type="term" value="F:transferase activity"/>
    <property type="evidence" value="ECO:0007669"/>
    <property type="project" value="UniProtKB-KW"/>
</dbReference>
<dbReference type="CDD" id="cd16913">
    <property type="entry name" value="YkuD_like"/>
    <property type="match status" value="1"/>
</dbReference>
<dbReference type="UniPathway" id="UPA00219"/>
<comment type="caution">
    <text evidence="12">The sequence shown here is derived from an EMBL/GenBank/DDBJ whole genome shotgun (WGS) entry which is preliminary data.</text>
</comment>
<keyword evidence="10" id="KW-0732">Signal</keyword>
<name>A0A372LPY2_9BACI</name>
<dbReference type="GO" id="GO:0008360">
    <property type="term" value="P:regulation of cell shape"/>
    <property type="evidence" value="ECO:0007669"/>
    <property type="project" value="UniProtKB-UniRule"/>
</dbReference>
<dbReference type="OrthoDB" id="9787225at2"/>
<keyword evidence="5 9" id="KW-0133">Cell shape</keyword>
<organism evidence="12 13">
    <name type="scientific">Peribacillus saganii</name>
    <dbReference type="NCBI Taxonomy" id="2303992"/>
    <lineage>
        <taxon>Bacteria</taxon>
        <taxon>Bacillati</taxon>
        <taxon>Bacillota</taxon>
        <taxon>Bacilli</taxon>
        <taxon>Bacillales</taxon>
        <taxon>Bacillaceae</taxon>
        <taxon>Peribacillus</taxon>
    </lineage>
</organism>
<dbReference type="Pfam" id="PF03734">
    <property type="entry name" value="YkuD"/>
    <property type="match status" value="1"/>
</dbReference>
<dbReference type="InterPro" id="IPR036366">
    <property type="entry name" value="PGBDSf"/>
</dbReference>